<sequence length="72" mass="8256">MSGFSQSSVSSPNSRGTKRKWVPEEDVALVACMVHLHNVRTFNTDTGSKESRIRTLKRDWTIVYDMRNGKKQ</sequence>
<evidence type="ECO:0000313" key="3">
    <source>
        <dbReference type="Proteomes" id="UP000593573"/>
    </source>
</evidence>
<evidence type="ECO:0000313" key="2">
    <source>
        <dbReference type="EMBL" id="MBA0660806.1"/>
    </source>
</evidence>
<gene>
    <name evidence="2" type="ORF">Goklo_012768</name>
</gene>
<dbReference type="EMBL" id="JABFAB010000009">
    <property type="protein sequence ID" value="MBA0660806.1"/>
    <property type="molecule type" value="Genomic_DNA"/>
</dbReference>
<dbReference type="Proteomes" id="UP000593573">
    <property type="component" value="Unassembled WGS sequence"/>
</dbReference>
<proteinExistence type="predicted"/>
<accession>A0A7J8VDC6</accession>
<reference evidence="2 3" key="1">
    <citation type="journal article" date="2019" name="Genome Biol. Evol.">
        <title>Insights into the evolution of the New World diploid cottons (Gossypium, subgenus Houzingenia) based on genome sequencing.</title>
        <authorList>
            <person name="Grover C.E."/>
            <person name="Arick M.A. 2nd"/>
            <person name="Thrash A."/>
            <person name="Conover J.L."/>
            <person name="Sanders W.S."/>
            <person name="Peterson D.G."/>
            <person name="Frelichowski J.E."/>
            <person name="Scheffler J.A."/>
            <person name="Scheffler B.E."/>
            <person name="Wendel J.F."/>
        </authorList>
    </citation>
    <scope>NUCLEOTIDE SEQUENCE [LARGE SCALE GENOMIC DNA]</scope>
    <source>
        <strain evidence="2">57</strain>
        <tissue evidence="2">Leaf</tissue>
    </source>
</reference>
<feature type="region of interest" description="Disordered" evidence="1">
    <location>
        <begin position="1"/>
        <end position="20"/>
    </location>
</feature>
<dbReference type="AlphaFoldDB" id="A0A7J8VDC6"/>
<dbReference type="PANTHER" id="PTHR48464">
    <property type="match status" value="1"/>
</dbReference>
<keyword evidence="3" id="KW-1185">Reference proteome</keyword>
<feature type="compositionally biased region" description="Polar residues" evidence="1">
    <location>
        <begin position="1"/>
        <end position="15"/>
    </location>
</feature>
<name>A0A7J8VDC6_9ROSI</name>
<dbReference type="OrthoDB" id="618098at2759"/>
<comment type="caution">
    <text evidence="2">The sequence shown here is derived from an EMBL/GenBank/DDBJ whole genome shotgun (WGS) entry which is preliminary data.</text>
</comment>
<dbReference type="PANTHER" id="PTHR48464:SF1">
    <property type="entry name" value="MYB_SANT-LIKE DOMAIN-CONTAINING PROTEIN"/>
    <property type="match status" value="1"/>
</dbReference>
<organism evidence="2 3">
    <name type="scientific">Gossypium klotzschianum</name>
    <dbReference type="NCBI Taxonomy" id="34286"/>
    <lineage>
        <taxon>Eukaryota</taxon>
        <taxon>Viridiplantae</taxon>
        <taxon>Streptophyta</taxon>
        <taxon>Embryophyta</taxon>
        <taxon>Tracheophyta</taxon>
        <taxon>Spermatophyta</taxon>
        <taxon>Magnoliopsida</taxon>
        <taxon>eudicotyledons</taxon>
        <taxon>Gunneridae</taxon>
        <taxon>Pentapetalae</taxon>
        <taxon>rosids</taxon>
        <taxon>malvids</taxon>
        <taxon>Malvales</taxon>
        <taxon>Malvaceae</taxon>
        <taxon>Malvoideae</taxon>
        <taxon>Gossypium</taxon>
    </lineage>
</organism>
<evidence type="ECO:0000256" key="1">
    <source>
        <dbReference type="SAM" id="MobiDB-lite"/>
    </source>
</evidence>
<protein>
    <submittedName>
        <fullName evidence="2">Uncharacterized protein</fullName>
    </submittedName>
</protein>